<evidence type="ECO:0000313" key="2">
    <source>
        <dbReference type="EMBL" id="KAG9331008.1"/>
    </source>
</evidence>
<feature type="region of interest" description="Disordered" evidence="1">
    <location>
        <begin position="32"/>
        <end position="61"/>
    </location>
</feature>
<dbReference type="EMBL" id="JAFBMS010000399">
    <property type="protein sequence ID" value="KAG9331008.1"/>
    <property type="molecule type" value="Genomic_DNA"/>
</dbReference>
<accession>A0A8T2MZE1</accession>
<feature type="compositionally biased region" description="Basic and acidic residues" evidence="1">
    <location>
        <begin position="212"/>
        <end position="224"/>
    </location>
</feature>
<feature type="compositionally biased region" description="Polar residues" evidence="1">
    <location>
        <begin position="46"/>
        <end position="61"/>
    </location>
</feature>
<feature type="compositionally biased region" description="Basic and acidic residues" evidence="1">
    <location>
        <begin position="193"/>
        <end position="205"/>
    </location>
</feature>
<evidence type="ECO:0000313" key="3">
    <source>
        <dbReference type="Proteomes" id="UP000824540"/>
    </source>
</evidence>
<feature type="region of interest" description="Disordered" evidence="1">
    <location>
        <begin position="104"/>
        <end position="242"/>
    </location>
</feature>
<feature type="compositionally biased region" description="Low complexity" evidence="1">
    <location>
        <begin position="108"/>
        <end position="119"/>
    </location>
</feature>
<comment type="caution">
    <text evidence="2">The sequence shown here is derived from an EMBL/GenBank/DDBJ whole genome shotgun (WGS) entry which is preliminary data.</text>
</comment>
<proteinExistence type="predicted"/>
<dbReference type="Proteomes" id="UP000824540">
    <property type="component" value="Unassembled WGS sequence"/>
</dbReference>
<protein>
    <submittedName>
        <fullName evidence="2">Uncharacterized protein</fullName>
    </submittedName>
</protein>
<feature type="compositionally biased region" description="Basic and acidic residues" evidence="1">
    <location>
        <begin position="174"/>
        <end position="186"/>
    </location>
</feature>
<feature type="compositionally biased region" description="Basic and acidic residues" evidence="1">
    <location>
        <begin position="155"/>
        <end position="167"/>
    </location>
</feature>
<feature type="compositionally biased region" description="Basic and acidic residues" evidence="1">
    <location>
        <begin position="136"/>
        <end position="148"/>
    </location>
</feature>
<gene>
    <name evidence="2" type="ORF">JZ751_020443</name>
</gene>
<feature type="compositionally biased region" description="Basic and acidic residues" evidence="1">
    <location>
        <begin position="231"/>
        <end position="242"/>
    </location>
</feature>
<reference evidence="2" key="1">
    <citation type="thesis" date="2021" institute="BYU ScholarsArchive" country="Provo, UT, USA">
        <title>Applications of and Algorithms for Genome Assembly and Genomic Analyses with an Emphasis on Marine Teleosts.</title>
        <authorList>
            <person name="Pickett B.D."/>
        </authorList>
    </citation>
    <scope>NUCLEOTIDE SEQUENCE</scope>
    <source>
        <strain evidence="2">HI-2016</strain>
    </source>
</reference>
<sequence>MSPEQEMSAVRVEATLRAHPRRLKEERELQRFTERERERERERACSTLSREASSPVMTRTRDAQTSPTILCSSFDDLMWAISQSATTDACVAYQKQLLVKTQAPSPPYQQSSSVQPASSLQTGQHKSLDTELGAFSRERQTGQHKSLDTELGTFSRERQTGQHKSLDTELGAVSRERQTGQHKSLDTELGAFSRERQTGQHKSLDTELGAFSRERQTGQHKSLDTDLGAFSRERQTELTDLG</sequence>
<dbReference type="AlphaFoldDB" id="A0A8T2MZE1"/>
<name>A0A8T2MZE1_9TELE</name>
<feature type="compositionally biased region" description="Basic and acidic residues" evidence="1">
    <location>
        <begin position="32"/>
        <end position="44"/>
    </location>
</feature>
<dbReference type="PROSITE" id="PS50096">
    <property type="entry name" value="IQ"/>
    <property type="match status" value="1"/>
</dbReference>
<evidence type="ECO:0000256" key="1">
    <source>
        <dbReference type="SAM" id="MobiDB-lite"/>
    </source>
</evidence>
<keyword evidence="3" id="KW-1185">Reference proteome</keyword>
<organism evidence="2 3">
    <name type="scientific">Albula glossodonta</name>
    <name type="common">roundjaw bonefish</name>
    <dbReference type="NCBI Taxonomy" id="121402"/>
    <lineage>
        <taxon>Eukaryota</taxon>
        <taxon>Metazoa</taxon>
        <taxon>Chordata</taxon>
        <taxon>Craniata</taxon>
        <taxon>Vertebrata</taxon>
        <taxon>Euteleostomi</taxon>
        <taxon>Actinopterygii</taxon>
        <taxon>Neopterygii</taxon>
        <taxon>Teleostei</taxon>
        <taxon>Albuliformes</taxon>
        <taxon>Albulidae</taxon>
        <taxon>Albula</taxon>
    </lineage>
</organism>